<dbReference type="AlphaFoldDB" id="A0A840E3P4"/>
<dbReference type="PROSITE" id="PS50844">
    <property type="entry name" value="AFP_LIKE"/>
    <property type="match status" value="1"/>
</dbReference>
<dbReference type="InterPro" id="IPR006190">
    <property type="entry name" value="SAF_AFP_Neu5Ac"/>
</dbReference>
<dbReference type="PANTHER" id="PTHR42966">
    <property type="entry name" value="N-ACETYLNEURAMINATE SYNTHASE"/>
    <property type="match status" value="1"/>
</dbReference>
<evidence type="ECO:0000313" key="3">
    <source>
        <dbReference type="Proteomes" id="UP000576209"/>
    </source>
</evidence>
<dbReference type="InterPro" id="IPR013132">
    <property type="entry name" value="PseI/NeuA/B-like_N"/>
</dbReference>
<dbReference type="EMBL" id="JACIFF010000007">
    <property type="protein sequence ID" value="MBB4080204.1"/>
    <property type="molecule type" value="Genomic_DNA"/>
</dbReference>
<organism evidence="2 3">
    <name type="scientific">Neolewinella aquimaris</name>
    <dbReference type="NCBI Taxonomy" id="1835722"/>
    <lineage>
        <taxon>Bacteria</taxon>
        <taxon>Pseudomonadati</taxon>
        <taxon>Bacteroidota</taxon>
        <taxon>Saprospiria</taxon>
        <taxon>Saprospirales</taxon>
        <taxon>Lewinellaceae</taxon>
        <taxon>Neolewinella</taxon>
    </lineage>
</organism>
<dbReference type="GO" id="GO:0016051">
    <property type="term" value="P:carbohydrate biosynthetic process"/>
    <property type="evidence" value="ECO:0007669"/>
    <property type="project" value="InterPro"/>
</dbReference>
<dbReference type="Pfam" id="PF03102">
    <property type="entry name" value="NeuB"/>
    <property type="match status" value="1"/>
</dbReference>
<dbReference type="Pfam" id="PF08666">
    <property type="entry name" value="SAF"/>
    <property type="match status" value="1"/>
</dbReference>
<dbReference type="PANTHER" id="PTHR42966:SF2">
    <property type="entry name" value="PSEUDAMINIC ACID SYNTHASE"/>
    <property type="match status" value="1"/>
</dbReference>
<name>A0A840E3P4_9BACT</name>
<dbReference type="NCBIfam" id="TIGR03586">
    <property type="entry name" value="PseI"/>
    <property type="match status" value="1"/>
</dbReference>
<proteinExistence type="predicted"/>
<dbReference type="InterPro" id="IPR013785">
    <property type="entry name" value="Aldolase_TIM"/>
</dbReference>
<dbReference type="InterPro" id="IPR013974">
    <property type="entry name" value="SAF"/>
</dbReference>
<protein>
    <submittedName>
        <fullName evidence="2">Pseudaminic acid synthase</fullName>
    </submittedName>
</protein>
<accession>A0A840E3P4</accession>
<dbReference type="InterPro" id="IPR036732">
    <property type="entry name" value="AFP_Neu5c_C_sf"/>
</dbReference>
<dbReference type="InterPro" id="IPR020030">
    <property type="entry name" value="Pseudaminic_synth_PseI"/>
</dbReference>
<evidence type="ECO:0000313" key="2">
    <source>
        <dbReference type="EMBL" id="MBB4080204.1"/>
    </source>
</evidence>
<dbReference type="SUPFAM" id="SSF51569">
    <property type="entry name" value="Aldolase"/>
    <property type="match status" value="1"/>
</dbReference>
<evidence type="ECO:0000259" key="1">
    <source>
        <dbReference type="PROSITE" id="PS50844"/>
    </source>
</evidence>
<feature type="domain" description="AFP-like" evidence="1">
    <location>
        <begin position="296"/>
        <end position="351"/>
    </location>
</feature>
<dbReference type="SUPFAM" id="SSF51269">
    <property type="entry name" value="AFP III-like domain"/>
    <property type="match status" value="1"/>
</dbReference>
<dbReference type="GO" id="GO:0047444">
    <property type="term" value="F:N-acylneuraminate-9-phosphate synthase activity"/>
    <property type="evidence" value="ECO:0007669"/>
    <property type="project" value="TreeGrafter"/>
</dbReference>
<sequence>MSRNFKIGDRWVGPDHPPFVIAELSGNHNQSLERALEITKAAADAGAYALKLQTYTADLITINQRGGLFEISDPRSLWNGYSLYELYQEAYTPWEWHGEIFEYARSLGMLAFSSPCDSTSVDFLEDLDVPAHKIASFDSTNYPLLRHVARTGKPVIISSGAADLDDIIASVQYLREHGAEDIVVLKCTSTYPASPANTNLRTIPTFESVFPDCVIGLSDHTMGIGASVAAVALGARVIEKHFTLRRADGGVDSAFSMEPKEMKALVEESRSAFQALGEVQLHVQPAEKKSLNYRRSVYVVTDLKAGDVLNDENLRIIRPGDGMDPREYERVLGKTVRVDLPRGTPFSLDYI</sequence>
<dbReference type="Proteomes" id="UP000576209">
    <property type="component" value="Unassembled WGS sequence"/>
</dbReference>
<dbReference type="InterPro" id="IPR057736">
    <property type="entry name" value="SAF_PseI/NeuA/NeuB"/>
</dbReference>
<keyword evidence="3" id="KW-1185">Reference proteome</keyword>
<dbReference type="CDD" id="cd11615">
    <property type="entry name" value="SAF_NeuB_like"/>
    <property type="match status" value="1"/>
</dbReference>
<dbReference type="SMART" id="SM00858">
    <property type="entry name" value="SAF"/>
    <property type="match status" value="1"/>
</dbReference>
<dbReference type="Gene3D" id="3.20.20.70">
    <property type="entry name" value="Aldolase class I"/>
    <property type="match status" value="1"/>
</dbReference>
<gene>
    <name evidence="2" type="ORF">GGR28_002834</name>
</gene>
<dbReference type="Gene3D" id="3.90.1210.10">
    <property type="entry name" value="Antifreeze-like/N-acetylneuraminic acid synthase C-terminal domain"/>
    <property type="match status" value="1"/>
</dbReference>
<reference evidence="2 3" key="1">
    <citation type="submission" date="2020-08" db="EMBL/GenBank/DDBJ databases">
        <title>Genomic Encyclopedia of Type Strains, Phase IV (KMG-IV): sequencing the most valuable type-strain genomes for metagenomic binning, comparative biology and taxonomic classification.</title>
        <authorList>
            <person name="Goeker M."/>
        </authorList>
    </citation>
    <scope>NUCLEOTIDE SEQUENCE [LARGE SCALE GENOMIC DNA]</scope>
    <source>
        <strain evidence="2 3">DSM 105137</strain>
    </source>
</reference>
<comment type="caution">
    <text evidence="2">The sequence shown here is derived from an EMBL/GenBank/DDBJ whole genome shotgun (WGS) entry which is preliminary data.</text>
</comment>
<dbReference type="RefSeq" id="WP_183496440.1">
    <property type="nucleotide sequence ID" value="NZ_JACIFF010000007.1"/>
</dbReference>
<dbReference type="InterPro" id="IPR051690">
    <property type="entry name" value="PseI-like"/>
</dbReference>